<proteinExistence type="predicted"/>
<keyword evidence="3" id="KW-1185">Reference proteome</keyword>
<feature type="transmembrane region" description="Helical" evidence="1">
    <location>
        <begin position="12"/>
        <end position="34"/>
    </location>
</feature>
<accession>A0ABP9RDN4</accession>
<organism evidence="2 3">
    <name type="scientific">Pseudonocardia eucalypti</name>
    <dbReference type="NCBI Taxonomy" id="648755"/>
    <lineage>
        <taxon>Bacteria</taxon>
        <taxon>Bacillati</taxon>
        <taxon>Actinomycetota</taxon>
        <taxon>Actinomycetes</taxon>
        <taxon>Pseudonocardiales</taxon>
        <taxon>Pseudonocardiaceae</taxon>
        <taxon>Pseudonocardia</taxon>
    </lineage>
</organism>
<name>A0ABP9RDN4_9PSEU</name>
<keyword evidence="1" id="KW-0812">Transmembrane</keyword>
<dbReference type="Proteomes" id="UP001428817">
    <property type="component" value="Unassembled WGS sequence"/>
</dbReference>
<evidence type="ECO:0000313" key="3">
    <source>
        <dbReference type="Proteomes" id="UP001428817"/>
    </source>
</evidence>
<sequence length="137" mass="15140">MIGLAQQATAAVPTWFAIATGVGALVLPLLGVFIGHRVTRVGARELDVRARREELLRTVRWAAELAVDRENPRADELGIATLRAMSRLPLLQTEADLAFIQAVLRAVLAEPTELYRELEKSRTIEFEVVQEPPSEGQ</sequence>
<evidence type="ECO:0000256" key="1">
    <source>
        <dbReference type="SAM" id="Phobius"/>
    </source>
</evidence>
<keyword evidence="1" id="KW-1133">Transmembrane helix</keyword>
<reference evidence="3" key="1">
    <citation type="journal article" date="2019" name="Int. J. Syst. Evol. Microbiol.">
        <title>The Global Catalogue of Microorganisms (GCM) 10K type strain sequencing project: providing services to taxonomists for standard genome sequencing and annotation.</title>
        <authorList>
            <consortium name="The Broad Institute Genomics Platform"/>
            <consortium name="The Broad Institute Genome Sequencing Center for Infectious Disease"/>
            <person name="Wu L."/>
            <person name="Ma J."/>
        </authorList>
    </citation>
    <scope>NUCLEOTIDE SEQUENCE [LARGE SCALE GENOMIC DNA]</scope>
    <source>
        <strain evidence="3">JCM 18303</strain>
    </source>
</reference>
<keyword evidence="1" id="KW-0472">Membrane</keyword>
<evidence type="ECO:0000313" key="2">
    <source>
        <dbReference type="EMBL" id="GAA5174745.1"/>
    </source>
</evidence>
<dbReference type="RefSeq" id="WP_185062171.1">
    <property type="nucleotide sequence ID" value="NZ_BAABJP010000062.1"/>
</dbReference>
<gene>
    <name evidence="2" type="ORF">GCM10023321_79290</name>
</gene>
<protein>
    <submittedName>
        <fullName evidence="2">Uncharacterized protein</fullName>
    </submittedName>
</protein>
<dbReference type="EMBL" id="BAABJP010000062">
    <property type="protein sequence ID" value="GAA5174745.1"/>
    <property type="molecule type" value="Genomic_DNA"/>
</dbReference>
<comment type="caution">
    <text evidence="2">The sequence shown here is derived from an EMBL/GenBank/DDBJ whole genome shotgun (WGS) entry which is preliminary data.</text>
</comment>